<evidence type="ECO:0000313" key="2">
    <source>
        <dbReference type="WBParaSite" id="sdigi.contig214.g6211.t1"/>
    </source>
</evidence>
<dbReference type="AlphaFoldDB" id="A0A915PK13"/>
<protein>
    <submittedName>
        <fullName evidence="2">Uncharacterized protein</fullName>
    </submittedName>
</protein>
<keyword evidence="1" id="KW-1185">Reference proteome</keyword>
<sequence length="169" mass="19759">MRNLSRNAKEQTMDITIKGWIAVDKLDLKQKSRHFRRMIKGQMRMPSDNSEFSVHLFLDINEDGRKEFHANREDGMMRWMDDAFVQQSYIDKSCRSSGETTCSGSPTCYPPFSIYLPPGDRLHSERHHLEMFNRPEITSKGGCKKRKKRDVSRDEELSRTVCVEKNAII</sequence>
<proteinExistence type="predicted"/>
<reference evidence="2" key="1">
    <citation type="submission" date="2022-11" db="UniProtKB">
        <authorList>
            <consortium name="WormBaseParasite"/>
        </authorList>
    </citation>
    <scope>IDENTIFICATION</scope>
</reference>
<evidence type="ECO:0000313" key="1">
    <source>
        <dbReference type="Proteomes" id="UP000887581"/>
    </source>
</evidence>
<accession>A0A915PK13</accession>
<organism evidence="1 2">
    <name type="scientific">Setaria digitata</name>
    <dbReference type="NCBI Taxonomy" id="48799"/>
    <lineage>
        <taxon>Eukaryota</taxon>
        <taxon>Metazoa</taxon>
        <taxon>Ecdysozoa</taxon>
        <taxon>Nematoda</taxon>
        <taxon>Chromadorea</taxon>
        <taxon>Rhabditida</taxon>
        <taxon>Spirurina</taxon>
        <taxon>Spiruromorpha</taxon>
        <taxon>Filarioidea</taxon>
        <taxon>Setariidae</taxon>
        <taxon>Setaria</taxon>
    </lineage>
</organism>
<dbReference type="Proteomes" id="UP000887581">
    <property type="component" value="Unplaced"/>
</dbReference>
<name>A0A915PK13_9BILA</name>
<dbReference type="WBParaSite" id="sdigi.contig214.g6211.t1">
    <property type="protein sequence ID" value="sdigi.contig214.g6211.t1"/>
    <property type="gene ID" value="sdigi.contig214.g6211"/>
</dbReference>